<name>A0A2R6P105_9APHY</name>
<organism evidence="1 2">
    <name type="scientific">Hermanssonia centrifuga</name>
    <dbReference type="NCBI Taxonomy" id="98765"/>
    <lineage>
        <taxon>Eukaryota</taxon>
        <taxon>Fungi</taxon>
        <taxon>Dikarya</taxon>
        <taxon>Basidiomycota</taxon>
        <taxon>Agaricomycotina</taxon>
        <taxon>Agaricomycetes</taxon>
        <taxon>Polyporales</taxon>
        <taxon>Meruliaceae</taxon>
        <taxon>Hermanssonia</taxon>
    </lineage>
</organism>
<protein>
    <submittedName>
        <fullName evidence="1">Uncharacterized protein</fullName>
    </submittedName>
</protein>
<evidence type="ECO:0000313" key="1">
    <source>
        <dbReference type="EMBL" id="PSR82984.1"/>
    </source>
</evidence>
<reference evidence="1 2" key="1">
    <citation type="submission" date="2018-02" db="EMBL/GenBank/DDBJ databases">
        <title>Genome sequence of the basidiomycete white-rot fungus Phlebia centrifuga.</title>
        <authorList>
            <person name="Granchi Z."/>
            <person name="Peng M."/>
            <person name="de Vries R.P."/>
            <person name="Hilden K."/>
            <person name="Makela M.R."/>
            <person name="Grigoriev I."/>
            <person name="Riley R."/>
        </authorList>
    </citation>
    <scope>NUCLEOTIDE SEQUENCE [LARGE SCALE GENOMIC DNA]</scope>
    <source>
        <strain evidence="1 2">FBCC195</strain>
    </source>
</reference>
<accession>A0A2R6P105</accession>
<evidence type="ECO:0000313" key="2">
    <source>
        <dbReference type="Proteomes" id="UP000186601"/>
    </source>
</evidence>
<sequence>MAAPSAQDLIVIADKRAVTTAAGKHRSRRDVIQSCVDLERFSALFNKRL</sequence>
<proteinExistence type="predicted"/>
<dbReference type="AlphaFoldDB" id="A0A2R6P105"/>
<keyword evidence="2" id="KW-1185">Reference proteome</keyword>
<comment type="caution">
    <text evidence="1">The sequence shown here is derived from an EMBL/GenBank/DDBJ whole genome shotgun (WGS) entry which is preliminary data.</text>
</comment>
<dbReference type="Proteomes" id="UP000186601">
    <property type="component" value="Unassembled WGS sequence"/>
</dbReference>
<gene>
    <name evidence="1" type="ORF">PHLCEN_2v5954</name>
</gene>
<dbReference type="EMBL" id="MLYV02000567">
    <property type="protein sequence ID" value="PSR82984.1"/>
    <property type="molecule type" value="Genomic_DNA"/>
</dbReference>